<evidence type="ECO:0000313" key="2">
    <source>
        <dbReference type="Proteomes" id="UP000297549"/>
    </source>
</evidence>
<dbReference type="AlphaFoldDB" id="A0A4Z0Q329"/>
<gene>
    <name evidence="1" type="ORF">E5K00_04320</name>
</gene>
<accession>A0A4Z0Q329</accession>
<sequence length="183" mass="20757">MAEYALFVPECNVDTALTLSLVAFRYTFVSHRQGIGQVARVLVEQQAAARAGRVVVGMVDRDKKFAQAPELAKFRPMERPRRGQEEWHEILQHPELPNQYLIVLNPACDTWLFRAAQEAGLALAALGLPTELPAFIDFCKQENVEENRLMQALLREIQRAQPIAYLDLAEFVSQVMNLGPRRL</sequence>
<dbReference type="OrthoDB" id="881188at2"/>
<keyword evidence="2" id="KW-1185">Reference proteome</keyword>
<protein>
    <submittedName>
        <fullName evidence="1">Uncharacterized protein</fullName>
    </submittedName>
</protein>
<name>A0A4Z0Q329_9BACT</name>
<dbReference type="RefSeq" id="WP_135462029.1">
    <property type="nucleotide sequence ID" value="NZ_SRLC01000001.1"/>
</dbReference>
<dbReference type="EMBL" id="SRLC01000001">
    <property type="protein sequence ID" value="TGE24447.1"/>
    <property type="molecule type" value="Genomic_DNA"/>
</dbReference>
<organism evidence="1 2">
    <name type="scientific">Hymenobacter aquaticus</name>
    <dbReference type="NCBI Taxonomy" id="1867101"/>
    <lineage>
        <taxon>Bacteria</taxon>
        <taxon>Pseudomonadati</taxon>
        <taxon>Bacteroidota</taxon>
        <taxon>Cytophagia</taxon>
        <taxon>Cytophagales</taxon>
        <taxon>Hymenobacteraceae</taxon>
        <taxon>Hymenobacter</taxon>
    </lineage>
</organism>
<reference evidence="1 2" key="1">
    <citation type="submission" date="2019-04" db="EMBL/GenBank/DDBJ databases">
        <authorList>
            <person name="Feng G."/>
            <person name="Zhang J."/>
            <person name="Zhu H."/>
        </authorList>
    </citation>
    <scope>NUCLEOTIDE SEQUENCE [LARGE SCALE GENOMIC DNA]</scope>
    <source>
        <strain evidence="1 2">JCM 31653</strain>
    </source>
</reference>
<proteinExistence type="predicted"/>
<evidence type="ECO:0000313" key="1">
    <source>
        <dbReference type="EMBL" id="TGE24447.1"/>
    </source>
</evidence>
<dbReference type="Proteomes" id="UP000297549">
    <property type="component" value="Unassembled WGS sequence"/>
</dbReference>
<comment type="caution">
    <text evidence="1">The sequence shown here is derived from an EMBL/GenBank/DDBJ whole genome shotgun (WGS) entry which is preliminary data.</text>
</comment>